<dbReference type="EMBL" id="CP003944">
    <property type="protein sequence ID" value="AFZ51024.1"/>
    <property type="molecule type" value="Genomic_DNA"/>
</dbReference>
<organism evidence="1 2">
    <name type="scientific">Dactylococcopsis salina (strain PCC 8305)</name>
    <name type="common">Myxobactron salinum</name>
    <dbReference type="NCBI Taxonomy" id="13035"/>
    <lineage>
        <taxon>Bacteria</taxon>
        <taxon>Bacillati</taxon>
        <taxon>Cyanobacteriota</taxon>
        <taxon>Cyanophyceae</taxon>
        <taxon>Nodosilineales</taxon>
        <taxon>Cymatolegaceae</taxon>
        <taxon>Dactylococcopsis</taxon>
    </lineage>
</organism>
<dbReference type="KEGG" id="dsl:Dacsa_2422"/>
<dbReference type="RefSeq" id="WP_015230015.1">
    <property type="nucleotide sequence ID" value="NC_019780.1"/>
</dbReference>
<name>K9YVU5_DACS8</name>
<gene>
    <name evidence="1" type="ORF">Dacsa_2422</name>
</gene>
<accession>K9YVU5</accession>
<dbReference type="eggNOG" id="ENOG503351T">
    <property type="taxonomic scope" value="Bacteria"/>
</dbReference>
<dbReference type="AlphaFoldDB" id="K9YVU5"/>
<sequence>MAQTRRKPVYIQPEHHDILRRIAFEQKCNISDVLDAVLEEAQWQKVAKVAQIKPKIRAKERQNKYKY</sequence>
<proteinExistence type="predicted"/>
<evidence type="ECO:0000313" key="2">
    <source>
        <dbReference type="Proteomes" id="UP000010482"/>
    </source>
</evidence>
<dbReference type="HOGENOM" id="CLU_2823678_0_0_3"/>
<protein>
    <recommendedName>
        <fullName evidence="3">CopG-like ribbon-helix-helix domain-containing protein</fullName>
    </recommendedName>
</protein>
<dbReference type="Proteomes" id="UP000010482">
    <property type="component" value="Chromosome"/>
</dbReference>
<evidence type="ECO:0008006" key="3">
    <source>
        <dbReference type="Google" id="ProtNLM"/>
    </source>
</evidence>
<reference evidence="1" key="1">
    <citation type="submission" date="2012-04" db="EMBL/GenBank/DDBJ databases">
        <title>Finished genome of Dactylococcopsis salina PCC 8305.</title>
        <authorList>
            <consortium name="US DOE Joint Genome Institute"/>
            <person name="Gugger M."/>
            <person name="Coursin T."/>
            <person name="Rippka R."/>
            <person name="Tandeau De Marsac N."/>
            <person name="Huntemann M."/>
            <person name="Wei C.-L."/>
            <person name="Han J."/>
            <person name="Detter J.C."/>
            <person name="Han C."/>
            <person name="Tapia R."/>
            <person name="Daligault H."/>
            <person name="Chen A."/>
            <person name="Krypides N."/>
            <person name="Mavromatis K."/>
            <person name="Markowitz V."/>
            <person name="Szeto E."/>
            <person name="Ivanova N."/>
            <person name="Ovchinnikova G."/>
            <person name="Pagani I."/>
            <person name="Pati A."/>
            <person name="Goodwin L."/>
            <person name="Peters L."/>
            <person name="Pitluck S."/>
            <person name="Woyke T."/>
            <person name="Kerfeld C."/>
        </authorList>
    </citation>
    <scope>NUCLEOTIDE SEQUENCE [LARGE SCALE GENOMIC DNA]</scope>
    <source>
        <strain evidence="1">PCC 8305</strain>
    </source>
</reference>
<keyword evidence="2" id="KW-1185">Reference proteome</keyword>
<dbReference type="OrthoDB" id="573930at2"/>
<evidence type="ECO:0000313" key="1">
    <source>
        <dbReference type="EMBL" id="AFZ51024.1"/>
    </source>
</evidence>